<proteinExistence type="predicted"/>
<keyword evidence="2" id="KW-1185">Reference proteome</keyword>
<sequence length="104" mass="11511">MGDVTPEYRELVAATFAGDYADGAVDHDALRRIHAGAFDPWLSVLDRSGLFDAHALANLAERWRADPRVLLDALLADADDVTRRRWLSAWSALNQPSESAKDYA</sequence>
<reference evidence="1 2" key="1">
    <citation type="submission" date="2018-06" db="EMBL/GenBank/DDBJ databases">
        <title>Genomic Encyclopedia of Type Strains, Phase IV (KMG-IV): sequencing the most valuable type-strain genomes for metagenomic binning, comparative biology and taxonomic classification.</title>
        <authorList>
            <person name="Goeker M."/>
        </authorList>
    </citation>
    <scope>NUCLEOTIDE SEQUENCE [LARGE SCALE GENOMIC DNA]</scope>
    <source>
        <strain evidence="1 2">DSM 44599</strain>
    </source>
</reference>
<evidence type="ECO:0000313" key="1">
    <source>
        <dbReference type="EMBL" id="RBO85550.1"/>
    </source>
</evidence>
<name>A0A366D692_9NOCA</name>
<accession>A0A366D692</accession>
<protein>
    <submittedName>
        <fullName evidence="1">Uncharacterized protein</fullName>
    </submittedName>
</protein>
<organism evidence="1 2">
    <name type="scientific">Nocardia puris</name>
    <dbReference type="NCBI Taxonomy" id="208602"/>
    <lineage>
        <taxon>Bacteria</taxon>
        <taxon>Bacillati</taxon>
        <taxon>Actinomycetota</taxon>
        <taxon>Actinomycetes</taxon>
        <taxon>Mycobacteriales</taxon>
        <taxon>Nocardiaceae</taxon>
        <taxon>Nocardia</taxon>
    </lineage>
</organism>
<dbReference type="STRING" id="1210090.GCA_001613185_03800"/>
<gene>
    <name evidence="1" type="ORF">DFR74_11491</name>
</gene>
<dbReference type="AlphaFoldDB" id="A0A366D692"/>
<comment type="caution">
    <text evidence="1">The sequence shown here is derived from an EMBL/GenBank/DDBJ whole genome shotgun (WGS) entry which is preliminary data.</text>
</comment>
<dbReference type="RefSeq" id="WP_067510521.1">
    <property type="nucleotide sequence ID" value="NZ_QNRE01000014.1"/>
</dbReference>
<dbReference type="EMBL" id="QNRE01000014">
    <property type="protein sequence ID" value="RBO85550.1"/>
    <property type="molecule type" value="Genomic_DNA"/>
</dbReference>
<evidence type="ECO:0000313" key="2">
    <source>
        <dbReference type="Proteomes" id="UP000252586"/>
    </source>
</evidence>
<dbReference type="OrthoDB" id="4554356at2"/>
<dbReference type="Proteomes" id="UP000252586">
    <property type="component" value="Unassembled WGS sequence"/>
</dbReference>